<evidence type="ECO:0000256" key="1">
    <source>
        <dbReference type="ARBA" id="ARBA00004651"/>
    </source>
</evidence>
<keyword evidence="3" id="KW-1003">Cell membrane</keyword>
<keyword evidence="12" id="KW-1185">Reference proteome</keyword>
<feature type="transmembrane region" description="Helical" evidence="9">
    <location>
        <begin position="278"/>
        <end position="299"/>
    </location>
</feature>
<dbReference type="Gene3D" id="1.20.1640.10">
    <property type="entry name" value="Multidrug efflux transporter AcrB transmembrane domain"/>
    <property type="match status" value="2"/>
</dbReference>
<evidence type="ECO:0000256" key="9">
    <source>
        <dbReference type="SAM" id="Phobius"/>
    </source>
</evidence>
<feature type="transmembrane region" description="Helical" evidence="9">
    <location>
        <begin position="525"/>
        <end position="542"/>
    </location>
</feature>
<comment type="caution">
    <text evidence="11">The sequence shown here is derived from an EMBL/GenBank/DDBJ whole genome shotgun (WGS) entry which is preliminary data.</text>
</comment>
<evidence type="ECO:0000256" key="6">
    <source>
        <dbReference type="ARBA" id="ARBA00022989"/>
    </source>
</evidence>
<name>A0ABT1LZR9_9MYCO</name>
<dbReference type="InterPro" id="IPR050545">
    <property type="entry name" value="Mycobact_MmpL"/>
</dbReference>
<keyword evidence="5 9" id="KW-0812">Transmembrane</keyword>
<dbReference type="InterPro" id="IPR004869">
    <property type="entry name" value="MMPL_dom"/>
</dbReference>
<dbReference type="CDD" id="cd00060">
    <property type="entry name" value="FHA"/>
    <property type="match status" value="1"/>
</dbReference>
<feature type="transmembrane region" description="Helical" evidence="9">
    <location>
        <begin position="592"/>
        <end position="615"/>
    </location>
</feature>
<dbReference type="InterPro" id="IPR000253">
    <property type="entry name" value="FHA_dom"/>
</dbReference>
<dbReference type="Proteomes" id="UP001651690">
    <property type="component" value="Unassembled WGS sequence"/>
</dbReference>
<keyword evidence="4" id="KW-0597">Phosphoprotein</keyword>
<feature type="domain" description="FHA" evidence="10">
    <location>
        <begin position="961"/>
        <end position="1021"/>
    </location>
</feature>
<dbReference type="SUPFAM" id="SSF49879">
    <property type="entry name" value="SMAD/FHA domain"/>
    <property type="match status" value="1"/>
</dbReference>
<dbReference type="Gene3D" id="2.60.200.20">
    <property type="match status" value="1"/>
</dbReference>
<evidence type="ECO:0000256" key="4">
    <source>
        <dbReference type="ARBA" id="ARBA00022553"/>
    </source>
</evidence>
<dbReference type="PROSITE" id="PS50006">
    <property type="entry name" value="FHA_DOMAIN"/>
    <property type="match status" value="1"/>
</dbReference>
<dbReference type="EMBL" id="JANDBD010000003">
    <property type="protein sequence ID" value="MCP9272396.1"/>
    <property type="molecule type" value="Genomic_DNA"/>
</dbReference>
<comment type="subcellular location">
    <subcellularLocation>
        <location evidence="1">Cell membrane</location>
        <topology evidence="1">Multi-pass membrane protein</topology>
    </subcellularLocation>
</comment>
<comment type="similarity">
    <text evidence="2">Belongs to the resistance-nodulation-cell division (RND) (TC 2.A.6) family. MmpL subfamily.</text>
</comment>
<feature type="region of interest" description="Disordered" evidence="8">
    <location>
        <begin position="1057"/>
        <end position="1078"/>
    </location>
</feature>
<dbReference type="RefSeq" id="WP_255059577.1">
    <property type="nucleotide sequence ID" value="NZ_JANDBD010000003.1"/>
</dbReference>
<dbReference type="SUPFAM" id="SSF82866">
    <property type="entry name" value="Multidrug efflux transporter AcrB transmembrane domain"/>
    <property type="match status" value="2"/>
</dbReference>
<feature type="transmembrane region" description="Helical" evidence="9">
    <location>
        <begin position="363"/>
        <end position="382"/>
    </location>
</feature>
<evidence type="ECO:0000313" key="12">
    <source>
        <dbReference type="Proteomes" id="UP001651690"/>
    </source>
</evidence>
<keyword evidence="7 9" id="KW-0472">Membrane</keyword>
<evidence type="ECO:0000313" key="11">
    <source>
        <dbReference type="EMBL" id="MCP9272396.1"/>
    </source>
</evidence>
<gene>
    <name evidence="11" type="ORF">NM203_09380</name>
</gene>
<feature type="transmembrane region" description="Helical" evidence="9">
    <location>
        <begin position="305"/>
        <end position="330"/>
    </location>
</feature>
<evidence type="ECO:0000256" key="7">
    <source>
        <dbReference type="ARBA" id="ARBA00023136"/>
    </source>
</evidence>
<feature type="transmembrane region" description="Helical" evidence="9">
    <location>
        <begin position="180"/>
        <end position="198"/>
    </location>
</feature>
<feature type="transmembrane region" description="Helical" evidence="9">
    <location>
        <begin position="636"/>
        <end position="658"/>
    </location>
</feature>
<organism evidence="11 12">
    <name type="scientific">Mycolicibacterium arenosum</name>
    <dbReference type="NCBI Taxonomy" id="2952157"/>
    <lineage>
        <taxon>Bacteria</taxon>
        <taxon>Bacillati</taxon>
        <taxon>Actinomycetota</taxon>
        <taxon>Actinomycetes</taxon>
        <taxon>Mycobacteriales</taxon>
        <taxon>Mycobacteriaceae</taxon>
        <taxon>Mycolicibacterium</taxon>
    </lineage>
</organism>
<sequence length="1078" mass="114630">MLRKLAEFTVKRPKAVLVAVLALLVVSIVFGSSATDKLAVGGYTDPASESSTTDDFLDQTFGTTSNLIVQVVPKTGTIDDAEVKTVTDEVRKAVSDAPDSKVTRTFEDRGATDLRSKDGKSGLILAHVGGTDDEAADRAADIIAALPDNPNVEVRAGGQLGVQKETRAGTKQTIKQAEMIALPLTFVVLIVVFGGLIAAFLPIVIGVSSIVATLLVLWLMTMVTDVSTHALTVATAFGLGLSIDFGLFLVSRYREEMANGKGQEQAIIAAVDTAGRTILFSAATVTLAMVGLLVFPMYFLRSVGIAASAVVLLAAAMAIVVLPAILTLLGKRIDSLSIIRRKVQPSADSLFWRRFAEAVTRKPLLYALPVVVIMLALGIPFLSAKYATPDYRALPDDSNARQVAQSLQTDYPLDFSQSITLATENDSTALKDLALKVSGMADVKLVNGPIGRFEKGKQVGEAPPFEANAPNYVFAYMSVPADSQRAQDIVREIRDDVTSTADGRIDVGGPTATLMDSSKAIADKLPLAGALIAVFTFILLFLFTGSIVVPIKALALNILVLSAVLGIMVWVFQYGHGASLLGVTPAPLNLSMVVLLCTIAFSLSIDYEIFLLSRIKEARDSGMTNNTAIVVGLGRVGRIISSAALLLTITLVSFASGLSFMKMFGIGTALAVVIDATIIRGVVVPAFLRLAGDWNWWAPAPLRRLHAKIGISEHPAEAGAAAPDLDPDLALELKRVGEEKTLDHQRVVGPPREVEVIPGRHLVANVNGTVIVVAHRELGALTKDSAAAVQLGALVEMVRRAEAKSLANAFSEVVRRTHFSRQLIDVGILLPTPTGLEILLSGNVTVTLDDGAFQTVLRGRGNLLHQSVPVPAVAAVVTVDDADQAHYTPSERNGVYSLTDGTVPGQGAVVWCQPAAGTPAPPRIPVAPAAQTPQAQAPVYAPTKRWLLLDDHTSVDLDRDSVLGRGPQNSDAAQRGLRPVTVDDVTEQLSRAHLEVRIVNGDVVITDRQTTNGSFIRDASAPGWSRLEPWVPTLWRPGAAVRIGGRTLVLHVSSAHGSQGRMYAPHGPRQQPHGVQRR</sequence>
<evidence type="ECO:0000256" key="5">
    <source>
        <dbReference type="ARBA" id="ARBA00022692"/>
    </source>
</evidence>
<evidence type="ECO:0000256" key="2">
    <source>
        <dbReference type="ARBA" id="ARBA00010157"/>
    </source>
</evidence>
<evidence type="ECO:0000256" key="3">
    <source>
        <dbReference type="ARBA" id="ARBA00022475"/>
    </source>
</evidence>
<dbReference type="PANTHER" id="PTHR33406:SF11">
    <property type="entry name" value="MEMBRANE PROTEIN SCO6666-RELATED"/>
    <property type="match status" value="1"/>
</dbReference>
<evidence type="ECO:0000259" key="10">
    <source>
        <dbReference type="PROSITE" id="PS50006"/>
    </source>
</evidence>
<keyword evidence="6 9" id="KW-1133">Transmembrane helix</keyword>
<feature type="transmembrane region" description="Helical" evidence="9">
    <location>
        <begin position="554"/>
        <end position="572"/>
    </location>
</feature>
<protein>
    <submittedName>
        <fullName evidence="11">MMPL family transporter</fullName>
    </submittedName>
</protein>
<proteinExistence type="inferred from homology"/>
<feature type="transmembrane region" description="Helical" evidence="9">
    <location>
        <begin position="229"/>
        <end position="250"/>
    </location>
</feature>
<accession>A0ABT1LZR9</accession>
<dbReference type="Pfam" id="PF03176">
    <property type="entry name" value="MMPL"/>
    <property type="match status" value="2"/>
</dbReference>
<dbReference type="InterPro" id="IPR008984">
    <property type="entry name" value="SMAD_FHA_dom_sf"/>
</dbReference>
<evidence type="ECO:0000256" key="8">
    <source>
        <dbReference type="SAM" id="MobiDB-lite"/>
    </source>
</evidence>
<dbReference type="PANTHER" id="PTHR33406">
    <property type="entry name" value="MEMBRANE PROTEIN MJ1562-RELATED"/>
    <property type="match status" value="1"/>
</dbReference>
<reference evidence="11 12" key="1">
    <citation type="submission" date="2022-06" db="EMBL/GenBank/DDBJ databases">
        <title>Mycolicibacterium sp. CAU 1645 isolated from seawater.</title>
        <authorList>
            <person name="Kim W."/>
        </authorList>
    </citation>
    <scope>NUCLEOTIDE SEQUENCE [LARGE SCALE GENOMIC DNA]</scope>
    <source>
        <strain evidence="11 12">CAU 1645</strain>
    </source>
</reference>